<sequence length="217" mass="23503">MFGPSGSWAESLRIVVLAEPPGHSVEDSWKTPGSPTEPSNVSQTTTPRADPTNDTSTSGSTLPAIWQASEVAHLVTKRQSLCKATRDGGGQLSVAVVQALYQQLEISVSKPRQASPSGDEYDDRFIPTTERPVTQDYGLDRLLGDLSRLGVGNQGRRRTGLIRMTRWLAADRTPVIDPHYSAAKRMVELHASRGPPPSSTLSVPPHFINDTALIAMH</sequence>
<name>A0AAV9GDJ7_9PEZI</name>
<keyword evidence="3" id="KW-1185">Reference proteome</keyword>
<dbReference type="EMBL" id="MU865961">
    <property type="protein sequence ID" value="KAK4445932.1"/>
    <property type="molecule type" value="Genomic_DNA"/>
</dbReference>
<gene>
    <name evidence="2" type="ORF">QBC34DRAFT_470913</name>
</gene>
<evidence type="ECO:0000313" key="3">
    <source>
        <dbReference type="Proteomes" id="UP001321760"/>
    </source>
</evidence>
<proteinExistence type="predicted"/>
<reference evidence="2" key="2">
    <citation type="submission" date="2023-05" db="EMBL/GenBank/DDBJ databases">
        <authorList>
            <consortium name="Lawrence Berkeley National Laboratory"/>
            <person name="Steindorff A."/>
            <person name="Hensen N."/>
            <person name="Bonometti L."/>
            <person name="Westerberg I."/>
            <person name="Brannstrom I.O."/>
            <person name="Guillou S."/>
            <person name="Cros-Aarteil S."/>
            <person name="Calhoun S."/>
            <person name="Haridas S."/>
            <person name="Kuo A."/>
            <person name="Mondo S."/>
            <person name="Pangilinan J."/>
            <person name="Riley R."/>
            <person name="Labutti K."/>
            <person name="Andreopoulos B."/>
            <person name="Lipzen A."/>
            <person name="Chen C."/>
            <person name="Yanf M."/>
            <person name="Daum C."/>
            <person name="Ng V."/>
            <person name="Clum A."/>
            <person name="Ohm R."/>
            <person name="Martin F."/>
            <person name="Silar P."/>
            <person name="Natvig D."/>
            <person name="Lalanne C."/>
            <person name="Gautier V."/>
            <person name="Ament-Velasquez S.L."/>
            <person name="Kruys A."/>
            <person name="Hutchinson M.I."/>
            <person name="Powell A.J."/>
            <person name="Barry K."/>
            <person name="Miller A.N."/>
            <person name="Grigoriev I.V."/>
            <person name="Debuchy R."/>
            <person name="Gladieux P."/>
            <person name="Thoren M.H."/>
            <person name="Johannesson H."/>
        </authorList>
    </citation>
    <scope>NUCLEOTIDE SEQUENCE</scope>
    <source>
        <strain evidence="2">PSN243</strain>
    </source>
</reference>
<feature type="region of interest" description="Disordered" evidence="1">
    <location>
        <begin position="22"/>
        <end position="60"/>
    </location>
</feature>
<reference evidence="2" key="1">
    <citation type="journal article" date="2023" name="Mol. Phylogenet. Evol.">
        <title>Genome-scale phylogeny and comparative genomics of the fungal order Sordariales.</title>
        <authorList>
            <person name="Hensen N."/>
            <person name="Bonometti L."/>
            <person name="Westerberg I."/>
            <person name="Brannstrom I.O."/>
            <person name="Guillou S."/>
            <person name="Cros-Aarteil S."/>
            <person name="Calhoun S."/>
            <person name="Haridas S."/>
            <person name="Kuo A."/>
            <person name="Mondo S."/>
            <person name="Pangilinan J."/>
            <person name="Riley R."/>
            <person name="LaButti K."/>
            <person name="Andreopoulos B."/>
            <person name="Lipzen A."/>
            <person name="Chen C."/>
            <person name="Yan M."/>
            <person name="Daum C."/>
            <person name="Ng V."/>
            <person name="Clum A."/>
            <person name="Steindorff A."/>
            <person name="Ohm R.A."/>
            <person name="Martin F."/>
            <person name="Silar P."/>
            <person name="Natvig D.O."/>
            <person name="Lalanne C."/>
            <person name="Gautier V."/>
            <person name="Ament-Velasquez S.L."/>
            <person name="Kruys A."/>
            <person name="Hutchinson M.I."/>
            <person name="Powell A.J."/>
            <person name="Barry K."/>
            <person name="Miller A.N."/>
            <person name="Grigoriev I.V."/>
            <person name="Debuchy R."/>
            <person name="Gladieux P."/>
            <person name="Hiltunen Thoren M."/>
            <person name="Johannesson H."/>
        </authorList>
    </citation>
    <scope>NUCLEOTIDE SEQUENCE</scope>
    <source>
        <strain evidence="2">PSN243</strain>
    </source>
</reference>
<dbReference type="Proteomes" id="UP001321760">
    <property type="component" value="Unassembled WGS sequence"/>
</dbReference>
<comment type="caution">
    <text evidence="2">The sequence shown here is derived from an EMBL/GenBank/DDBJ whole genome shotgun (WGS) entry which is preliminary data.</text>
</comment>
<dbReference type="AlphaFoldDB" id="A0AAV9GDJ7"/>
<evidence type="ECO:0000313" key="2">
    <source>
        <dbReference type="EMBL" id="KAK4445932.1"/>
    </source>
</evidence>
<accession>A0AAV9GDJ7</accession>
<evidence type="ECO:0000256" key="1">
    <source>
        <dbReference type="SAM" id="MobiDB-lite"/>
    </source>
</evidence>
<protein>
    <submittedName>
        <fullName evidence="2">Uncharacterized protein</fullName>
    </submittedName>
</protein>
<feature type="compositionally biased region" description="Polar residues" evidence="1">
    <location>
        <begin position="31"/>
        <end position="60"/>
    </location>
</feature>
<organism evidence="2 3">
    <name type="scientific">Podospora aff. communis PSN243</name>
    <dbReference type="NCBI Taxonomy" id="3040156"/>
    <lineage>
        <taxon>Eukaryota</taxon>
        <taxon>Fungi</taxon>
        <taxon>Dikarya</taxon>
        <taxon>Ascomycota</taxon>
        <taxon>Pezizomycotina</taxon>
        <taxon>Sordariomycetes</taxon>
        <taxon>Sordariomycetidae</taxon>
        <taxon>Sordariales</taxon>
        <taxon>Podosporaceae</taxon>
        <taxon>Podospora</taxon>
    </lineage>
</organism>